<sequence>MASSAAVPFWRATGVGFDYPDLGTNMEVFGSFGVNIKDLNFGEIFSSTLCSE</sequence>
<dbReference type="Proteomes" id="UP000594638">
    <property type="component" value="Unassembled WGS sequence"/>
</dbReference>
<dbReference type="EMBL" id="CACTIH010003788">
    <property type="protein sequence ID" value="CAA2985022.1"/>
    <property type="molecule type" value="Genomic_DNA"/>
</dbReference>
<dbReference type="AlphaFoldDB" id="A0A8S0RZM7"/>
<evidence type="ECO:0000313" key="2">
    <source>
        <dbReference type="Proteomes" id="UP000594638"/>
    </source>
</evidence>
<evidence type="ECO:0000313" key="1">
    <source>
        <dbReference type="EMBL" id="CAA2985022.1"/>
    </source>
</evidence>
<keyword evidence="2" id="KW-1185">Reference proteome</keyword>
<reference evidence="1 2" key="1">
    <citation type="submission" date="2019-12" db="EMBL/GenBank/DDBJ databases">
        <authorList>
            <person name="Alioto T."/>
            <person name="Alioto T."/>
            <person name="Gomez Garrido J."/>
        </authorList>
    </citation>
    <scope>NUCLEOTIDE SEQUENCE [LARGE SCALE GENOMIC DNA]</scope>
</reference>
<gene>
    <name evidence="1" type="ORF">OLEA9_A085497</name>
</gene>
<organism evidence="1 2">
    <name type="scientific">Olea europaea subsp. europaea</name>
    <dbReference type="NCBI Taxonomy" id="158383"/>
    <lineage>
        <taxon>Eukaryota</taxon>
        <taxon>Viridiplantae</taxon>
        <taxon>Streptophyta</taxon>
        <taxon>Embryophyta</taxon>
        <taxon>Tracheophyta</taxon>
        <taxon>Spermatophyta</taxon>
        <taxon>Magnoliopsida</taxon>
        <taxon>eudicotyledons</taxon>
        <taxon>Gunneridae</taxon>
        <taxon>Pentapetalae</taxon>
        <taxon>asterids</taxon>
        <taxon>lamiids</taxon>
        <taxon>Lamiales</taxon>
        <taxon>Oleaceae</taxon>
        <taxon>Oleeae</taxon>
        <taxon>Olea</taxon>
    </lineage>
</organism>
<dbReference type="Gramene" id="OE9A085497T1">
    <property type="protein sequence ID" value="OE9A085497C1"/>
    <property type="gene ID" value="OE9A085497"/>
</dbReference>
<protein>
    <submittedName>
        <fullName evidence="1">Uncharacterized protein</fullName>
    </submittedName>
</protein>
<comment type="caution">
    <text evidence="1">The sequence shown here is derived from an EMBL/GenBank/DDBJ whole genome shotgun (WGS) entry which is preliminary data.</text>
</comment>
<accession>A0A8S0RZM7</accession>
<name>A0A8S0RZM7_OLEEU</name>
<proteinExistence type="predicted"/>